<feature type="non-terminal residue" evidence="1">
    <location>
        <position position="1"/>
    </location>
</feature>
<sequence length="142" mass="16353">FALDNPARYIHRLNGRIVLVRGNHDMEREAEELQVFEEVHDMITLAKQNLVLCHYPMRSWPRIRKDAVMLHGHVHGRLPPVHNSVDVGVDVWGYAPASMKEVMDRVRQVNSAYKKAKPAPVPSRLLKYMSVSKDCETDLEND</sequence>
<reference evidence="1 2" key="1">
    <citation type="submission" date="2018-06" db="EMBL/GenBank/DDBJ databases">
        <title>Complete genome of Desulfovibrio indonesiensis P37SLT.</title>
        <authorList>
            <person name="Crispim J.S."/>
            <person name="Vidigal P.M.P."/>
            <person name="Silva L.C.F."/>
            <person name="Laguardia C.N."/>
            <person name="Araujo L.C."/>
            <person name="Dias R.S."/>
            <person name="Sousa M.P."/>
            <person name="Paula S.O."/>
            <person name="Silva C."/>
        </authorList>
    </citation>
    <scope>NUCLEOTIDE SEQUENCE [LARGE SCALE GENOMIC DNA]</scope>
    <source>
        <strain evidence="1 2">P37SLT</strain>
    </source>
</reference>
<dbReference type="Gene3D" id="3.60.21.10">
    <property type="match status" value="1"/>
</dbReference>
<evidence type="ECO:0000313" key="1">
    <source>
        <dbReference type="EMBL" id="TVM06555.1"/>
    </source>
</evidence>
<dbReference type="Proteomes" id="UP000448292">
    <property type="component" value="Unassembled WGS sequence"/>
</dbReference>
<gene>
    <name evidence="1" type="ORF">DPQ33_19435</name>
</gene>
<dbReference type="InterPro" id="IPR029052">
    <property type="entry name" value="Metallo-depent_PP-like"/>
</dbReference>
<dbReference type="AlphaFoldDB" id="A0A7M3M9I6"/>
<name>A0A7M3M9I6_9BACT</name>
<comment type="caution">
    <text evidence="1">The sequence shown here is derived from an EMBL/GenBank/DDBJ whole genome shotgun (WGS) entry which is preliminary data.</text>
</comment>
<dbReference type="SUPFAM" id="SSF56300">
    <property type="entry name" value="Metallo-dependent phosphatases"/>
    <property type="match status" value="1"/>
</dbReference>
<evidence type="ECO:0008006" key="3">
    <source>
        <dbReference type="Google" id="ProtNLM"/>
    </source>
</evidence>
<proteinExistence type="predicted"/>
<dbReference type="EMBL" id="QMIE01000211">
    <property type="protein sequence ID" value="TVM06555.1"/>
    <property type="molecule type" value="Genomic_DNA"/>
</dbReference>
<keyword evidence="2" id="KW-1185">Reference proteome</keyword>
<protein>
    <recommendedName>
        <fullName evidence="3">Metallophosphoesterase</fullName>
    </recommendedName>
</protein>
<organism evidence="1 2">
    <name type="scientific">Oceanidesulfovibrio indonesiensis</name>
    <dbReference type="NCBI Taxonomy" id="54767"/>
    <lineage>
        <taxon>Bacteria</taxon>
        <taxon>Pseudomonadati</taxon>
        <taxon>Thermodesulfobacteriota</taxon>
        <taxon>Desulfovibrionia</taxon>
        <taxon>Desulfovibrionales</taxon>
        <taxon>Desulfovibrionaceae</taxon>
        <taxon>Oceanidesulfovibrio</taxon>
    </lineage>
</organism>
<evidence type="ECO:0000313" key="2">
    <source>
        <dbReference type="Proteomes" id="UP000448292"/>
    </source>
</evidence>
<accession>A0A7M3M9I6</accession>